<dbReference type="Pfam" id="PF12833">
    <property type="entry name" value="HTH_18"/>
    <property type="match status" value="1"/>
</dbReference>
<organism evidence="4 5">
    <name type="scientific">Kordiimonas pumila</name>
    <dbReference type="NCBI Taxonomy" id="2161677"/>
    <lineage>
        <taxon>Bacteria</taxon>
        <taxon>Pseudomonadati</taxon>
        <taxon>Pseudomonadota</taxon>
        <taxon>Alphaproteobacteria</taxon>
        <taxon>Kordiimonadales</taxon>
        <taxon>Kordiimonadaceae</taxon>
        <taxon>Kordiimonas</taxon>
    </lineage>
</organism>
<name>A0ABV7D983_9PROT</name>
<dbReference type="SUPFAM" id="SSF46689">
    <property type="entry name" value="Homeodomain-like"/>
    <property type="match status" value="2"/>
</dbReference>
<feature type="domain" description="HTH araC/xylS-type" evidence="3">
    <location>
        <begin position="205"/>
        <end position="303"/>
    </location>
</feature>
<protein>
    <submittedName>
        <fullName evidence="4">AraC family transcriptional regulator</fullName>
    </submittedName>
</protein>
<dbReference type="SMART" id="SM00342">
    <property type="entry name" value="HTH_ARAC"/>
    <property type="match status" value="1"/>
</dbReference>
<dbReference type="RefSeq" id="WP_228073527.1">
    <property type="nucleotide sequence ID" value="NZ_CP061205.1"/>
</dbReference>
<proteinExistence type="predicted"/>
<gene>
    <name evidence="4" type="ORF">ACFOKA_14760</name>
</gene>
<evidence type="ECO:0000256" key="1">
    <source>
        <dbReference type="ARBA" id="ARBA00023015"/>
    </source>
</evidence>
<keyword evidence="2" id="KW-0804">Transcription</keyword>
<dbReference type="InterPro" id="IPR018060">
    <property type="entry name" value="HTH_AraC"/>
</dbReference>
<dbReference type="Gene3D" id="1.10.10.60">
    <property type="entry name" value="Homeodomain-like"/>
    <property type="match status" value="1"/>
</dbReference>
<sequence length="316" mass="35207">MIYNSYKLPLKMLEIPKMAQNDLTQLIEKYSITDSVYQTEIPSLRLIKMLSANIKMPTIYNPSLCIIAQGEKSVSLGAEAFSYGPSQYLVVSVDLPIIGQITKTSIEKPYLSLQIDIDPHQIGDLVSQATLKPSANTCRGLFVGNTDNAMADSVLRLVKLLETPADIPVLAPLALREIYYRLLNSPYGNEIAQLTLNGSNIQRISSVIQLLKENFTKQIRIEDMAATAKMSLSSFHNHFKSITAMSPLQYQKRLRLTEARRIMLVNDTDAASAAYSVGYESTSQFSREYARMFGAPPMKDINTIKGKPLEQMALAE</sequence>
<evidence type="ECO:0000256" key="2">
    <source>
        <dbReference type="ARBA" id="ARBA00023163"/>
    </source>
</evidence>
<reference evidence="5" key="1">
    <citation type="journal article" date="2019" name="Int. J. Syst. Evol. Microbiol.">
        <title>The Global Catalogue of Microorganisms (GCM) 10K type strain sequencing project: providing services to taxonomists for standard genome sequencing and annotation.</title>
        <authorList>
            <consortium name="The Broad Institute Genomics Platform"/>
            <consortium name="The Broad Institute Genome Sequencing Center for Infectious Disease"/>
            <person name="Wu L."/>
            <person name="Ma J."/>
        </authorList>
    </citation>
    <scope>NUCLEOTIDE SEQUENCE [LARGE SCALE GENOMIC DNA]</scope>
    <source>
        <strain evidence="5">KCTC 62164</strain>
    </source>
</reference>
<dbReference type="Proteomes" id="UP001595444">
    <property type="component" value="Unassembled WGS sequence"/>
</dbReference>
<evidence type="ECO:0000313" key="4">
    <source>
        <dbReference type="EMBL" id="MFC3053172.1"/>
    </source>
</evidence>
<comment type="caution">
    <text evidence="4">The sequence shown here is derived from an EMBL/GenBank/DDBJ whole genome shotgun (WGS) entry which is preliminary data.</text>
</comment>
<dbReference type="PROSITE" id="PS01124">
    <property type="entry name" value="HTH_ARAC_FAMILY_2"/>
    <property type="match status" value="1"/>
</dbReference>
<keyword evidence="1" id="KW-0805">Transcription regulation</keyword>
<evidence type="ECO:0000259" key="3">
    <source>
        <dbReference type="PROSITE" id="PS01124"/>
    </source>
</evidence>
<keyword evidence="5" id="KW-1185">Reference proteome</keyword>
<accession>A0ABV7D983</accession>
<evidence type="ECO:0000313" key="5">
    <source>
        <dbReference type="Proteomes" id="UP001595444"/>
    </source>
</evidence>
<dbReference type="InterPro" id="IPR009057">
    <property type="entry name" value="Homeodomain-like_sf"/>
</dbReference>
<dbReference type="PANTHER" id="PTHR43436:SF1">
    <property type="entry name" value="TRANSCRIPTIONAL REGULATORY PROTEIN"/>
    <property type="match status" value="1"/>
</dbReference>
<dbReference type="InterPro" id="IPR009594">
    <property type="entry name" value="Tscrpt_reg_HTH_AraC_N"/>
</dbReference>
<dbReference type="EMBL" id="JBHRSL010000010">
    <property type="protein sequence ID" value="MFC3053172.1"/>
    <property type="molecule type" value="Genomic_DNA"/>
</dbReference>
<dbReference type="Pfam" id="PF06719">
    <property type="entry name" value="AraC_N"/>
    <property type="match status" value="1"/>
</dbReference>
<dbReference type="PANTHER" id="PTHR43436">
    <property type="entry name" value="ARAC-FAMILY TRANSCRIPTIONAL REGULATOR"/>
    <property type="match status" value="1"/>
</dbReference>